<sequence>MSMSSSTPSEIAQTSALADLRRAAFLSVLPDDYDTRRHHFSFVRLTTALEAVNGKKPEKIYPSDVEYLTTHLLDESTAAYDGTTGEAIPNHKKLDVLSCSAVPNRDPCDHCAQVELHLSQLKKVHKATLLHPGLPLLSHGSGQRQILYALEQIILEFERTQPVYLPSELDNAQCWKVARNDAEELAERFRRREQRKRFPPMIILNKSFLCVFCQKKQTMEMTREEDKTAQ</sequence>
<evidence type="ECO:0000313" key="2">
    <source>
        <dbReference type="Proteomes" id="UP000050761"/>
    </source>
</evidence>
<evidence type="ECO:0000313" key="3">
    <source>
        <dbReference type="WBParaSite" id="HPBE_0001952901-mRNA-1"/>
    </source>
</evidence>
<gene>
    <name evidence="1" type="ORF">HPBE_LOCUS19528</name>
</gene>
<keyword evidence="2" id="KW-1185">Reference proteome</keyword>
<evidence type="ECO:0000313" key="1">
    <source>
        <dbReference type="EMBL" id="VDP15415.1"/>
    </source>
</evidence>
<accession>A0A183GBP1</accession>
<reference evidence="3" key="2">
    <citation type="submission" date="2019-09" db="UniProtKB">
        <authorList>
            <consortium name="WormBaseParasite"/>
        </authorList>
    </citation>
    <scope>IDENTIFICATION</scope>
</reference>
<dbReference type="AlphaFoldDB" id="A0A183GBP1"/>
<dbReference type="WBParaSite" id="HPBE_0001952901-mRNA-1">
    <property type="protein sequence ID" value="HPBE_0001952901-mRNA-1"/>
    <property type="gene ID" value="HPBE_0001952901"/>
</dbReference>
<protein>
    <submittedName>
        <fullName evidence="3">CMP/dCMP-type deaminase domain-containing protein</fullName>
    </submittedName>
</protein>
<name>A0A183GBP1_HELPZ</name>
<dbReference type="Proteomes" id="UP000050761">
    <property type="component" value="Unassembled WGS sequence"/>
</dbReference>
<dbReference type="EMBL" id="UZAH01031429">
    <property type="protein sequence ID" value="VDP15415.1"/>
    <property type="molecule type" value="Genomic_DNA"/>
</dbReference>
<reference evidence="1 2" key="1">
    <citation type="submission" date="2018-11" db="EMBL/GenBank/DDBJ databases">
        <authorList>
            <consortium name="Pathogen Informatics"/>
        </authorList>
    </citation>
    <scope>NUCLEOTIDE SEQUENCE [LARGE SCALE GENOMIC DNA]</scope>
</reference>
<organism evidence="2 3">
    <name type="scientific">Heligmosomoides polygyrus</name>
    <name type="common">Parasitic roundworm</name>
    <dbReference type="NCBI Taxonomy" id="6339"/>
    <lineage>
        <taxon>Eukaryota</taxon>
        <taxon>Metazoa</taxon>
        <taxon>Ecdysozoa</taxon>
        <taxon>Nematoda</taxon>
        <taxon>Chromadorea</taxon>
        <taxon>Rhabditida</taxon>
        <taxon>Rhabditina</taxon>
        <taxon>Rhabditomorpha</taxon>
        <taxon>Strongyloidea</taxon>
        <taxon>Heligmosomidae</taxon>
        <taxon>Heligmosomoides</taxon>
    </lineage>
</organism>
<proteinExistence type="predicted"/>
<accession>A0A3P8CAV2</accession>